<feature type="region of interest" description="Disordered" evidence="1">
    <location>
        <begin position="34"/>
        <end position="66"/>
    </location>
</feature>
<evidence type="ECO:0000313" key="3">
    <source>
        <dbReference type="Proteomes" id="UP000007703"/>
    </source>
</evidence>
<accession>C4YCB1</accession>
<organism evidence="2 3">
    <name type="scientific">Clavispora lusitaniae (strain ATCC 42720)</name>
    <name type="common">Yeast</name>
    <name type="synonym">Candida lusitaniae</name>
    <dbReference type="NCBI Taxonomy" id="306902"/>
    <lineage>
        <taxon>Eukaryota</taxon>
        <taxon>Fungi</taxon>
        <taxon>Dikarya</taxon>
        <taxon>Ascomycota</taxon>
        <taxon>Saccharomycotina</taxon>
        <taxon>Pichiomycetes</taxon>
        <taxon>Metschnikowiaceae</taxon>
        <taxon>Clavispora</taxon>
    </lineage>
</organism>
<evidence type="ECO:0000256" key="1">
    <source>
        <dbReference type="SAM" id="MobiDB-lite"/>
    </source>
</evidence>
<dbReference type="STRING" id="306902.C4YCB1"/>
<feature type="region of interest" description="Disordered" evidence="1">
    <location>
        <begin position="260"/>
        <end position="281"/>
    </location>
</feature>
<evidence type="ECO:0000313" key="2">
    <source>
        <dbReference type="EMBL" id="EEQ41622.1"/>
    </source>
</evidence>
<gene>
    <name evidence="2" type="ORF">CLUG_05750</name>
</gene>
<protein>
    <submittedName>
        <fullName evidence="2">Uncharacterized protein</fullName>
    </submittedName>
</protein>
<dbReference type="HOGENOM" id="CLU_014396_0_0_1"/>
<feature type="region of interest" description="Disordered" evidence="1">
    <location>
        <begin position="650"/>
        <end position="684"/>
    </location>
</feature>
<feature type="compositionally biased region" description="Basic residues" evidence="1">
    <location>
        <begin position="663"/>
        <end position="672"/>
    </location>
</feature>
<dbReference type="OMA" id="PPNYMAY"/>
<name>C4YCB1_CLAL4</name>
<dbReference type="KEGG" id="clu:CLUG_05750"/>
<feature type="compositionally biased region" description="Polar residues" evidence="1">
    <location>
        <begin position="363"/>
        <end position="373"/>
    </location>
</feature>
<dbReference type="InParanoid" id="C4YCB1"/>
<feature type="region of interest" description="Disordered" evidence="1">
    <location>
        <begin position="356"/>
        <end position="395"/>
    </location>
</feature>
<dbReference type="VEuPathDB" id="FungiDB:CLUG_05750"/>
<sequence length="725" mass="81141">MSSCPNLKRPPAVLPSPHQMAQVFKKPRLAMVLEQKDSQPPNRVETEGRNTQKPKLQKPVPDSVSQLQHSLPLSSYPLVSAPYKVSDFFTDLQPAPNPSQKAQMAQITHVFPPPLPPILPKHLQCPDGGISVPFVYPSIPVLRPDVYLADRVQKRRGRRPAAEVMAAKTTKGRIGVPDADIYPVMAPLPFPAAPYMPYPLFSDQASLTPHEVFGDWLEASENLPRVDMVVASAAGSIFDLGAVASSAGWTVSKLDHYVQNHKHESDPEAEDDRSDTESADLPSGYKLYADYADQVDISNAFDANARPRPSNMVITQSKSRHEYTKVVPIVSDRGRSLMSDFGATCEYADRDIQEDAEMDSEEASNNTTAADATEQNEPDVDGNMGDTRDGKPVFKGPKRRWAELSYEYDKISAKESRNRETVYASRKWALLARLRSLQNTKINFGPSEIADDELREYAHRRQVQRDMELVQLKHFHTYERLKAALAFYQNSNRAYKNMSIQLVNKLGKLKHFFEYQRQIFHDITKGRNAHDSDTYNIRTKESARLYDGFVEQDYSSRIKDVFRASVANEDKGLPLDSHPDFDASWFEKVFTEREHAANVHDFMPLVTEEEFKLITGDAPVKNGPGKESNGKSKGAKHSIFQSPLYDVTMSGSEANESDSGVVVKKRPGRRAAPKSTLAEEPTKQQTEAALVAKIMKSFVGPAAANPEELTNDLDLIGIKTRWPVK</sequence>
<dbReference type="AlphaFoldDB" id="C4YCB1"/>
<feature type="region of interest" description="Disordered" evidence="1">
    <location>
        <begin position="616"/>
        <end position="636"/>
    </location>
</feature>
<dbReference type="GeneID" id="8494900"/>
<dbReference type="Proteomes" id="UP000007703">
    <property type="component" value="Unassembled WGS sequence"/>
</dbReference>
<proteinExistence type="predicted"/>
<dbReference type="EMBL" id="CH408083">
    <property type="protein sequence ID" value="EEQ41622.1"/>
    <property type="molecule type" value="Genomic_DNA"/>
</dbReference>
<feature type="compositionally biased region" description="Acidic residues" evidence="1">
    <location>
        <begin position="267"/>
        <end position="278"/>
    </location>
</feature>
<reference evidence="2 3" key="1">
    <citation type="journal article" date="2009" name="Nature">
        <title>Evolution of pathogenicity and sexual reproduction in eight Candida genomes.</title>
        <authorList>
            <person name="Butler G."/>
            <person name="Rasmussen M.D."/>
            <person name="Lin M.F."/>
            <person name="Santos M.A."/>
            <person name="Sakthikumar S."/>
            <person name="Munro C.A."/>
            <person name="Rheinbay E."/>
            <person name="Grabherr M."/>
            <person name="Forche A."/>
            <person name="Reedy J.L."/>
            <person name="Agrafioti I."/>
            <person name="Arnaud M.B."/>
            <person name="Bates S."/>
            <person name="Brown A.J."/>
            <person name="Brunke S."/>
            <person name="Costanzo M.C."/>
            <person name="Fitzpatrick D.A."/>
            <person name="de Groot P.W."/>
            <person name="Harris D."/>
            <person name="Hoyer L.L."/>
            <person name="Hube B."/>
            <person name="Klis F.M."/>
            <person name="Kodira C."/>
            <person name="Lennard N."/>
            <person name="Logue M.E."/>
            <person name="Martin R."/>
            <person name="Neiman A.M."/>
            <person name="Nikolaou E."/>
            <person name="Quail M.A."/>
            <person name="Quinn J."/>
            <person name="Santos M.C."/>
            <person name="Schmitzberger F.F."/>
            <person name="Sherlock G."/>
            <person name="Shah P."/>
            <person name="Silverstein K.A."/>
            <person name="Skrzypek M.S."/>
            <person name="Soll D."/>
            <person name="Staggs R."/>
            <person name="Stansfield I."/>
            <person name="Stumpf M.P."/>
            <person name="Sudbery P.E."/>
            <person name="Srikantha T."/>
            <person name="Zeng Q."/>
            <person name="Berman J."/>
            <person name="Berriman M."/>
            <person name="Heitman J."/>
            <person name="Gow N.A."/>
            <person name="Lorenz M.C."/>
            <person name="Birren B.W."/>
            <person name="Kellis M."/>
            <person name="Cuomo C.A."/>
        </authorList>
    </citation>
    <scope>NUCLEOTIDE SEQUENCE [LARGE SCALE GENOMIC DNA]</scope>
    <source>
        <strain evidence="2 3">ATCC 42720</strain>
    </source>
</reference>
<dbReference type="OrthoDB" id="4082517at2759"/>